<dbReference type="HAMAP" id="MF_01309_B">
    <property type="entry name" value="Ribosomal_uS3_B"/>
    <property type="match status" value="1"/>
</dbReference>
<proteinExistence type="inferred from homology"/>
<dbReference type="InterPro" id="IPR057258">
    <property type="entry name" value="Ribosomal_uS3"/>
</dbReference>
<dbReference type="InterPro" id="IPR036419">
    <property type="entry name" value="Ribosomal_S3_C_sf"/>
</dbReference>
<sequence length="787" mass="90329">MGQKVHPLGFRVGITKKHQSQWFARFNKYKYSQSVLEDRMLRETLTSLFGNSILNSGSESLNPILKNTQINQQSLNAEDTTLNKTSGQWETTSAAGNFSMNNRGGNPISSKPKITQIKIERGLIPYEIGIQIYAENCDLIKSAIDNLKINRDLICKLQKARRYLSNLKVKLQNIPSSGVKDFSQNNNKLNFSENSYNEVTQKQADNVSEYSYTKKETGKKLFSSVNNNRSKNLRFKSRLTKQEQRIQRFIKKRLKKRQSIRRRYSQLIFKGLFLQKKGNKISLKIGLNLKNKKTKKLNTGIKKEISNLPKTQNSSISNNSTFGVRIKKKFVTIYLNKMNKKFLNVLKDNIKNCYLTESANNIDSVGQPTSLKVKDLGFNKKWSLKRLNSIKNQPLTKLTRLIAVLEQRSLIKLESLRKEFIAFGSISKTQSLGYYQIVNFLKHLKFLVNKIKQKQKLQIAMNKISGSLPNVGRSPLQNITNATHINRNKQTLDGEGLNNLSFDRTSQSIKDISPLYSISSKSLKKLKQSSNEDPQSSLNLTQIVLTKKLHNIEDECRKIKFIEYLKQIVRKHRTNNIYFYLSTIADARKDLKKIQQFTKRHANFLFGLDVKSLTKNIDGQNFSNMEDQVTRVLQKTSRQFDLEKTLQDVFLEQLEKQRSMCKENAQLIPKISLKFYSVKAKSLEAKASVISESVVDALEKRKAFRKVIKDAKESLMRIAGVKGVKIQVAGRLNGAEIARTEWVRAGRVPLQTLRANLDYSYRTANTIYGIIGVKVWIFKGYTKLITQ</sequence>
<evidence type="ECO:0000256" key="5">
    <source>
        <dbReference type="HAMAP-Rule" id="MF_01309"/>
    </source>
</evidence>
<dbReference type="GO" id="GO:0009507">
    <property type="term" value="C:chloroplast"/>
    <property type="evidence" value="ECO:0007669"/>
    <property type="project" value="UniProtKB-SubCell"/>
</dbReference>
<protein>
    <recommendedName>
        <fullName evidence="4 5">Small ribosomal subunit protein uS3c</fullName>
    </recommendedName>
</protein>
<organism evidence="9">
    <name type="scientific">Borodinellopsis insignis</name>
    <dbReference type="NCBI Taxonomy" id="3229915"/>
    <lineage>
        <taxon>Eukaryota</taxon>
        <taxon>Viridiplantae</taxon>
        <taxon>Chlorophyta</taxon>
        <taxon>core chlorophytes</taxon>
        <taxon>Chlorophyceae</taxon>
        <taxon>CS clade</taxon>
        <taxon>Chlamydomonadales</taxon>
        <taxon>Chlorococcaceae</taxon>
        <taxon>Borodinellopsis</taxon>
    </lineage>
</organism>
<dbReference type="InterPro" id="IPR018280">
    <property type="entry name" value="Ribosomal_uS3_CS"/>
</dbReference>
<dbReference type="Gene3D" id="3.30.1140.32">
    <property type="entry name" value="Ribosomal protein S3, C-terminal domain"/>
    <property type="match status" value="1"/>
</dbReference>
<dbReference type="GO" id="GO:0006412">
    <property type="term" value="P:translation"/>
    <property type="evidence" value="ECO:0007669"/>
    <property type="project" value="UniProtKB-UniRule"/>
</dbReference>
<geneLocation type="chloroplast" evidence="9"/>
<dbReference type="GO" id="GO:0003735">
    <property type="term" value="F:structural constituent of ribosome"/>
    <property type="evidence" value="ECO:0007669"/>
    <property type="project" value="InterPro"/>
</dbReference>
<gene>
    <name evidence="5 9" type="primary">rps3</name>
</gene>
<evidence type="ECO:0000313" key="9">
    <source>
        <dbReference type="EMBL" id="XDR80236.1"/>
    </source>
</evidence>
<evidence type="ECO:0000259" key="8">
    <source>
        <dbReference type="Pfam" id="PF00189"/>
    </source>
</evidence>
<name>A0AB39U418_9CHLO</name>
<accession>A0AB39U418</accession>
<evidence type="ECO:0000256" key="2">
    <source>
        <dbReference type="ARBA" id="ARBA00022980"/>
    </source>
</evidence>
<feature type="domain" description="Small ribosomal subunit protein uS3 C-terminal" evidence="8">
    <location>
        <begin position="696"/>
        <end position="777"/>
    </location>
</feature>
<dbReference type="AlphaFoldDB" id="A0AB39U418"/>
<dbReference type="SUPFAM" id="SSF54814">
    <property type="entry name" value="Prokaryotic type KH domain (KH-domain type II)"/>
    <property type="match status" value="1"/>
</dbReference>
<dbReference type="GO" id="GO:0022627">
    <property type="term" value="C:cytosolic small ribosomal subunit"/>
    <property type="evidence" value="ECO:0007669"/>
    <property type="project" value="TreeGrafter"/>
</dbReference>
<comment type="subcellular location">
    <subcellularLocation>
        <location evidence="5 7">Plastid</location>
        <location evidence="5 7">Chloroplast</location>
    </subcellularLocation>
</comment>
<dbReference type="PROSITE" id="PS00548">
    <property type="entry name" value="RIBOSOMAL_S3"/>
    <property type="match status" value="1"/>
</dbReference>
<comment type="subunit">
    <text evidence="5 7">Part of the 30S ribosomal subunit.</text>
</comment>
<dbReference type="EMBL" id="PQ144585">
    <property type="protein sequence ID" value="XDR80236.1"/>
    <property type="molecule type" value="Genomic_DNA"/>
</dbReference>
<evidence type="ECO:0000256" key="7">
    <source>
        <dbReference type="RuleBase" id="RU003626"/>
    </source>
</evidence>
<dbReference type="NCBIfam" id="TIGR01009">
    <property type="entry name" value="rpsC_bact"/>
    <property type="match status" value="1"/>
</dbReference>
<evidence type="ECO:0000256" key="4">
    <source>
        <dbReference type="ARBA" id="ARBA00035154"/>
    </source>
</evidence>
<dbReference type="GO" id="GO:0003723">
    <property type="term" value="F:RNA binding"/>
    <property type="evidence" value="ECO:0007669"/>
    <property type="project" value="InterPro"/>
</dbReference>
<dbReference type="InterPro" id="IPR005704">
    <property type="entry name" value="Ribosomal_uS3_bac-typ"/>
</dbReference>
<dbReference type="InterPro" id="IPR001351">
    <property type="entry name" value="Ribosomal_uS3_C"/>
</dbReference>
<keyword evidence="7 9" id="KW-0934">Plastid</keyword>
<dbReference type="Pfam" id="PF00189">
    <property type="entry name" value="Ribosomal_S3_C"/>
    <property type="match status" value="1"/>
</dbReference>
<keyword evidence="7 9" id="KW-0150">Chloroplast</keyword>
<dbReference type="PANTHER" id="PTHR11760:SF19">
    <property type="entry name" value="SMALL RIBOSOMAL SUBUNIT PROTEIN US3C"/>
    <property type="match status" value="1"/>
</dbReference>
<dbReference type="InterPro" id="IPR009019">
    <property type="entry name" value="KH_sf_prok-type"/>
</dbReference>
<dbReference type="SUPFAM" id="SSF54821">
    <property type="entry name" value="Ribosomal protein S3 C-terminal domain"/>
    <property type="match status" value="1"/>
</dbReference>
<reference evidence="9" key="1">
    <citation type="submission" date="2024-08" db="EMBL/GenBank/DDBJ databases">
        <title>Chloroplast genome and systemic taxonomy study of Borodinellopsis insigne sp.nov. (Chlamydomonadales, Chlorophyta), a rare aerial alga from China.</title>
        <authorList>
            <person name="Yan Q."/>
        </authorList>
    </citation>
    <scope>NUCLEOTIDE SEQUENCE</scope>
    <source>
        <strain evidence="9">FACHB 3550</strain>
    </source>
</reference>
<evidence type="ECO:0000256" key="6">
    <source>
        <dbReference type="RuleBase" id="RU003624"/>
    </source>
</evidence>
<comment type="similarity">
    <text evidence="1 5 6">Belongs to the universal ribosomal protein uS3 family.</text>
</comment>
<evidence type="ECO:0000256" key="3">
    <source>
        <dbReference type="ARBA" id="ARBA00023274"/>
    </source>
</evidence>
<keyword evidence="2 5" id="KW-0689">Ribosomal protein</keyword>
<keyword evidence="3 5" id="KW-0687">Ribonucleoprotein</keyword>
<evidence type="ECO:0000256" key="1">
    <source>
        <dbReference type="ARBA" id="ARBA00010761"/>
    </source>
</evidence>
<dbReference type="PANTHER" id="PTHR11760">
    <property type="entry name" value="30S/40S RIBOSOMAL PROTEIN S3"/>
    <property type="match status" value="1"/>
</dbReference>